<sequence length="130" mass="14193">MILKGKKESGFVALITAIILSFILIIVTTTLNQTSFFTRSILLDSEYKERGAALAEACVDVARLKLANDPLYSGNEPAVPIGSDSCQIRPITSNTIETRGVYQGSVTNLRVVVNPYPDLSIVSWEEIPSF</sequence>
<keyword evidence="1" id="KW-0812">Transmembrane</keyword>
<evidence type="ECO:0008006" key="4">
    <source>
        <dbReference type="Google" id="ProtNLM"/>
    </source>
</evidence>
<proteinExistence type="predicted"/>
<keyword evidence="1" id="KW-0472">Membrane</keyword>
<reference evidence="2 3" key="1">
    <citation type="journal article" date="2016" name="Nat. Commun.">
        <title>Thousands of microbial genomes shed light on interconnected biogeochemical processes in an aquifer system.</title>
        <authorList>
            <person name="Anantharaman K."/>
            <person name="Brown C.T."/>
            <person name="Hug L.A."/>
            <person name="Sharon I."/>
            <person name="Castelle C.J."/>
            <person name="Probst A.J."/>
            <person name="Thomas B.C."/>
            <person name="Singh A."/>
            <person name="Wilkins M.J."/>
            <person name="Karaoz U."/>
            <person name="Brodie E.L."/>
            <person name="Williams K.H."/>
            <person name="Hubbard S.S."/>
            <person name="Banfield J.F."/>
        </authorList>
    </citation>
    <scope>NUCLEOTIDE SEQUENCE [LARGE SCALE GENOMIC DNA]</scope>
</reference>
<gene>
    <name evidence="2" type="ORF">A3G05_01745</name>
</gene>
<evidence type="ECO:0000313" key="3">
    <source>
        <dbReference type="Proteomes" id="UP000178288"/>
    </source>
</evidence>
<name>A0A1G2UXG7_9BACT</name>
<accession>A0A1G2UXG7</accession>
<organism evidence="2 3">
    <name type="scientific">Candidatus Zambryskibacteria bacterium RIFCSPLOWO2_12_FULL_45_14</name>
    <dbReference type="NCBI Taxonomy" id="1802778"/>
    <lineage>
        <taxon>Bacteria</taxon>
        <taxon>Candidatus Zambryskiibacteriota</taxon>
    </lineage>
</organism>
<dbReference type="EMBL" id="MHWV01000013">
    <property type="protein sequence ID" value="OHB14075.1"/>
    <property type="molecule type" value="Genomic_DNA"/>
</dbReference>
<keyword evidence="1" id="KW-1133">Transmembrane helix</keyword>
<feature type="transmembrane region" description="Helical" evidence="1">
    <location>
        <begin position="12"/>
        <end position="31"/>
    </location>
</feature>
<protein>
    <recommendedName>
        <fullName evidence="4">Type 4 fimbrial biogenesis protein PilX N-terminal domain-containing protein</fullName>
    </recommendedName>
</protein>
<dbReference type="AlphaFoldDB" id="A0A1G2UXG7"/>
<comment type="caution">
    <text evidence="2">The sequence shown here is derived from an EMBL/GenBank/DDBJ whole genome shotgun (WGS) entry which is preliminary data.</text>
</comment>
<evidence type="ECO:0000256" key="1">
    <source>
        <dbReference type="SAM" id="Phobius"/>
    </source>
</evidence>
<evidence type="ECO:0000313" key="2">
    <source>
        <dbReference type="EMBL" id="OHB14075.1"/>
    </source>
</evidence>
<dbReference type="Proteomes" id="UP000178288">
    <property type="component" value="Unassembled WGS sequence"/>
</dbReference>